<dbReference type="GeneID" id="54295537"/>
<keyword evidence="3" id="KW-0813">Transport</keyword>
<feature type="transmembrane region" description="Helical" evidence="7">
    <location>
        <begin position="452"/>
        <end position="471"/>
    </location>
</feature>
<dbReference type="SUPFAM" id="SSF103473">
    <property type="entry name" value="MFS general substrate transporter"/>
    <property type="match status" value="1"/>
</dbReference>
<feature type="transmembrane region" description="Helical" evidence="7">
    <location>
        <begin position="371"/>
        <end position="401"/>
    </location>
</feature>
<dbReference type="OrthoDB" id="5086884at2759"/>
<keyword evidence="10" id="KW-1185">Reference proteome</keyword>
<feature type="transmembrane region" description="Helical" evidence="7">
    <location>
        <begin position="100"/>
        <end position="118"/>
    </location>
</feature>
<dbReference type="GO" id="GO:0022857">
    <property type="term" value="F:transmembrane transporter activity"/>
    <property type="evidence" value="ECO:0007669"/>
    <property type="project" value="InterPro"/>
</dbReference>
<dbReference type="PANTHER" id="PTHR23506">
    <property type="entry name" value="GH10249P"/>
    <property type="match status" value="1"/>
</dbReference>
<feature type="transmembrane region" description="Helical" evidence="7">
    <location>
        <begin position="130"/>
        <end position="148"/>
    </location>
</feature>
<evidence type="ECO:0000256" key="7">
    <source>
        <dbReference type="SAM" id="Phobius"/>
    </source>
</evidence>
<proteinExistence type="inferred from homology"/>
<evidence type="ECO:0000256" key="4">
    <source>
        <dbReference type="ARBA" id="ARBA00022692"/>
    </source>
</evidence>
<gene>
    <name evidence="9" type="ORF">K452DRAFT_247032</name>
</gene>
<evidence type="ECO:0000256" key="3">
    <source>
        <dbReference type="ARBA" id="ARBA00022448"/>
    </source>
</evidence>
<evidence type="ECO:0000313" key="9">
    <source>
        <dbReference type="EMBL" id="KAF2143700.1"/>
    </source>
</evidence>
<feature type="transmembrane region" description="Helical" evidence="7">
    <location>
        <begin position="317"/>
        <end position="338"/>
    </location>
</feature>
<evidence type="ECO:0000256" key="6">
    <source>
        <dbReference type="ARBA" id="ARBA00023136"/>
    </source>
</evidence>
<keyword evidence="6 7" id="KW-0472">Membrane</keyword>
<dbReference type="InterPro" id="IPR001958">
    <property type="entry name" value="Tet-R_TetA/multi-R_MdtG-like"/>
</dbReference>
<dbReference type="Gene3D" id="1.20.1250.20">
    <property type="entry name" value="MFS general substrate transporter like domains"/>
    <property type="match status" value="2"/>
</dbReference>
<name>A0A6A6BHV0_9PEZI</name>
<feature type="transmembrane region" description="Helical" evidence="7">
    <location>
        <begin position="28"/>
        <end position="54"/>
    </location>
</feature>
<dbReference type="InterPro" id="IPR011701">
    <property type="entry name" value="MFS"/>
</dbReference>
<comment type="subcellular location">
    <subcellularLocation>
        <location evidence="1">Membrane</location>
        <topology evidence="1">Multi-pass membrane protein</topology>
    </subcellularLocation>
</comment>
<dbReference type="PANTHER" id="PTHR23506:SF37">
    <property type="entry name" value="MAJOR FACILITATOR SUPERFAMILY (MFS) PROFILE DOMAIN-CONTAINING PROTEIN"/>
    <property type="match status" value="1"/>
</dbReference>
<dbReference type="AlphaFoldDB" id="A0A6A6BHV0"/>
<feature type="domain" description="Major facilitator superfamily (MFS) profile" evidence="8">
    <location>
        <begin position="29"/>
        <end position="475"/>
    </location>
</feature>
<keyword evidence="4 7" id="KW-0812">Transmembrane</keyword>
<reference evidence="9" key="1">
    <citation type="journal article" date="2020" name="Stud. Mycol.">
        <title>101 Dothideomycetes genomes: a test case for predicting lifestyles and emergence of pathogens.</title>
        <authorList>
            <person name="Haridas S."/>
            <person name="Albert R."/>
            <person name="Binder M."/>
            <person name="Bloem J."/>
            <person name="Labutti K."/>
            <person name="Salamov A."/>
            <person name="Andreopoulos B."/>
            <person name="Baker S."/>
            <person name="Barry K."/>
            <person name="Bills G."/>
            <person name="Bluhm B."/>
            <person name="Cannon C."/>
            <person name="Castanera R."/>
            <person name="Culley D."/>
            <person name="Daum C."/>
            <person name="Ezra D."/>
            <person name="Gonzalez J."/>
            <person name="Henrissat B."/>
            <person name="Kuo A."/>
            <person name="Liang C."/>
            <person name="Lipzen A."/>
            <person name="Lutzoni F."/>
            <person name="Magnuson J."/>
            <person name="Mondo S."/>
            <person name="Nolan M."/>
            <person name="Ohm R."/>
            <person name="Pangilinan J."/>
            <person name="Park H.-J."/>
            <person name="Ramirez L."/>
            <person name="Alfaro M."/>
            <person name="Sun H."/>
            <person name="Tritt A."/>
            <person name="Yoshinaga Y."/>
            <person name="Zwiers L.-H."/>
            <person name="Turgeon B."/>
            <person name="Goodwin S."/>
            <person name="Spatafora J."/>
            <person name="Crous P."/>
            <person name="Grigoriev I."/>
        </authorList>
    </citation>
    <scope>NUCLEOTIDE SEQUENCE</scope>
    <source>
        <strain evidence="9">CBS 121167</strain>
    </source>
</reference>
<dbReference type="Proteomes" id="UP000799438">
    <property type="component" value="Unassembled WGS sequence"/>
</dbReference>
<comment type="similarity">
    <text evidence="2">Belongs to the major facilitator superfamily. Vesicular transporter family.</text>
</comment>
<dbReference type="PROSITE" id="PS50850">
    <property type="entry name" value="MFS"/>
    <property type="match status" value="1"/>
</dbReference>
<evidence type="ECO:0000256" key="1">
    <source>
        <dbReference type="ARBA" id="ARBA00004141"/>
    </source>
</evidence>
<accession>A0A6A6BHV0</accession>
<dbReference type="RefSeq" id="XP_033399412.1">
    <property type="nucleotide sequence ID" value="XM_033538041.1"/>
</dbReference>
<dbReference type="CDD" id="cd17325">
    <property type="entry name" value="MFS_MdtG_SLC18_like"/>
    <property type="match status" value="1"/>
</dbReference>
<evidence type="ECO:0000256" key="2">
    <source>
        <dbReference type="ARBA" id="ARBA00006829"/>
    </source>
</evidence>
<organism evidence="9 10">
    <name type="scientific">Aplosporella prunicola CBS 121167</name>
    <dbReference type="NCBI Taxonomy" id="1176127"/>
    <lineage>
        <taxon>Eukaryota</taxon>
        <taxon>Fungi</taxon>
        <taxon>Dikarya</taxon>
        <taxon>Ascomycota</taxon>
        <taxon>Pezizomycotina</taxon>
        <taxon>Dothideomycetes</taxon>
        <taxon>Dothideomycetes incertae sedis</taxon>
        <taxon>Botryosphaeriales</taxon>
        <taxon>Aplosporellaceae</taxon>
        <taxon>Aplosporella</taxon>
    </lineage>
</organism>
<evidence type="ECO:0000259" key="8">
    <source>
        <dbReference type="PROSITE" id="PS50850"/>
    </source>
</evidence>
<sequence length="487" mass="50883">MSDAEFEPHRSKRQRPPWGLAWRSHDRFIISTVGMGMFTDMVLYGLIVPVLPFLLEDRLHMPQGSVQSSVSNLLAAYAGASVVSSPIAGFLADKMGSRQLPFLLGLIALLLATILLAIGDSFSGLVVARLLQGLSAAVVWVVGLALLVETVGPENLGAVIGTIFSFMTVGGLAAPVVGGVLYKRTGYTGVFGVGLGLVALDFVMRLLVIEKKVAAQYDEEPRTSNATPAGLGIHTDGAADEATPLLAHPSSIDTHYVLIGKRNRLTRHFPILSCMRSPRLLVAFFIGFIQAVLLGAFDSTIATLAEQLFAFNSLRAGLLFLPLGITDVVIGPVAGWAVDRLGPRTVAAAGYTWLVPALVCLRFAHGGGVPAIALLCALLGLCGAGVATVNAPGLVEAGLVVDKFHAANPTLFGKAGPYAQLYGCTSSIWCLGLAVGPLMAGALKEQIGYGNMNAVLAGLCGIAAVLAWAYMGERGEEQGGYGGECAR</sequence>
<evidence type="ECO:0000256" key="5">
    <source>
        <dbReference type="ARBA" id="ARBA00022989"/>
    </source>
</evidence>
<protein>
    <recommendedName>
        <fullName evidence="8">Major facilitator superfamily (MFS) profile domain-containing protein</fullName>
    </recommendedName>
</protein>
<feature type="transmembrane region" description="Helical" evidence="7">
    <location>
        <begin position="155"/>
        <end position="181"/>
    </location>
</feature>
<feature type="transmembrane region" description="Helical" evidence="7">
    <location>
        <begin position="187"/>
        <end position="208"/>
    </location>
</feature>
<feature type="transmembrane region" description="Helical" evidence="7">
    <location>
        <begin position="280"/>
        <end position="297"/>
    </location>
</feature>
<dbReference type="InterPro" id="IPR050930">
    <property type="entry name" value="MFS_Vesicular_Transporter"/>
</dbReference>
<feature type="transmembrane region" description="Helical" evidence="7">
    <location>
        <begin position="421"/>
        <end position="440"/>
    </location>
</feature>
<dbReference type="EMBL" id="ML995481">
    <property type="protein sequence ID" value="KAF2143700.1"/>
    <property type="molecule type" value="Genomic_DNA"/>
</dbReference>
<dbReference type="InterPro" id="IPR020846">
    <property type="entry name" value="MFS_dom"/>
</dbReference>
<feature type="transmembrane region" description="Helical" evidence="7">
    <location>
        <begin position="74"/>
        <end position="93"/>
    </location>
</feature>
<dbReference type="PRINTS" id="PR01035">
    <property type="entry name" value="TCRTETA"/>
</dbReference>
<dbReference type="Pfam" id="PF07690">
    <property type="entry name" value="MFS_1"/>
    <property type="match status" value="1"/>
</dbReference>
<keyword evidence="5 7" id="KW-1133">Transmembrane helix</keyword>
<evidence type="ECO:0000313" key="10">
    <source>
        <dbReference type="Proteomes" id="UP000799438"/>
    </source>
</evidence>
<dbReference type="GO" id="GO:0016020">
    <property type="term" value="C:membrane"/>
    <property type="evidence" value="ECO:0007669"/>
    <property type="project" value="UniProtKB-SubCell"/>
</dbReference>
<dbReference type="InterPro" id="IPR036259">
    <property type="entry name" value="MFS_trans_sf"/>
</dbReference>